<sequence>MLEQHQDSLLPAVRQGEEGHETAAKHSVLVRINRMFNAVDIHIPDA</sequence>
<dbReference type="EMBL" id="CP187986">
    <property type="protein sequence ID" value="XSF56619.1"/>
    <property type="molecule type" value="Genomic_DNA"/>
</dbReference>
<organism evidence="1 2">
    <name type="scientific">Cronobacter turicensis</name>
    <dbReference type="NCBI Taxonomy" id="413502"/>
    <lineage>
        <taxon>Bacteria</taxon>
        <taxon>Pseudomonadati</taxon>
        <taxon>Pseudomonadota</taxon>
        <taxon>Gammaproteobacteria</taxon>
        <taxon>Enterobacterales</taxon>
        <taxon>Enterobacteriaceae</taxon>
        <taxon>Cronobacter</taxon>
    </lineage>
</organism>
<reference evidence="1" key="1">
    <citation type="submission" date="2025-05" db="EMBL/GenBank/DDBJ databases">
        <title>FDA Reference Genome datasets for Cronobacter.</title>
        <authorList>
            <person name="Gopinath G.R."/>
        </authorList>
    </citation>
    <scope>NUCLEOTIDE SEQUENCE</scope>
    <source>
        <strain evidence="1">MOD1-Sh41s</strain>
    </source>
</reference>
<gene>
    <name evidence="1" type="ORF">BS411_021925</name>
</gene>
<evidence type="ECO:0000313" key="1">
    <source>
        <dbReference type="EMBL" id="XSF56619.1"/>
    </source>
</evidence>
<protein>
    <submittedName>
        <fullName evidence="1">DUF5431 family protein</fullName>
    </submittedName>
</protein>
<accession>A0ACD5IZ27</accession>
<keyword evidence="1" id="KW-0614">Plasmid</keyword>
<evidence type="ECO:0000313" key="2">
    <source>
        <dbReference type="Proteomes" id="UP000244623"/>
    </source>
</evidence>
<geneLocation type="plasmid" evidence="1 2">
    <name>pCturSh41s_2</name>
</geneLocation>
<name>A0ACD5IZ27_9ENTR</name>
<proteinExistence type="predicted"/>
<dbReference type="Proteomes" id="UP000244623">
    <property type="component" value="Plasmid pCturSh41s_2"/>
</dbReference>